<evidence type="ECO:0000256" key="6">
    <source>
        <dbReference type="SAM" id="Phobius"/>
    </source>
</evidence>
<feature type="transmembrane region" description="Helical" evidence="6">
    <location>
        <begin position="328"/>
        <end position="348"/>
    </location>
</feature>
<evidence type="ECO:0000256" key="2">
    <source>
        <dbReference type="ARBA" id="ARBA00022475"/>
    </source>
</evidence>
<feature type="transmembrane region" description="Helical" evidence="6">
    <location>
        <begin position="26"/>
        <end position="50"/>
    </location>
</feature>
<sequence length="705" mass="73790">MNATATTWRLALRLARSPHPRQRLRAVLLGTTAAVVAVTALFTAGLLHMLGEERQRFEARSMEFTASAEDAVLRVDQRTDSWGTTSYPVVWFDPVDEADPRALPPGLASWPEPGGWAVSPGLVELAGQHPELAERFPNAHVLADEGVRHPGELLAYRLMPEGGALGAGAVWVTGFGGGTIAIGEDTELDLTGLTLAISALIVLPLVLLAATATAVSAPPRAHRLALLRALGVPRRRRRRLVVAEAAFIVLPGLALGSLVWALAGPRVTGLPVVDRPVADWALVPPWWSFAAVLTVLAVLFAVLTVAGERRRRPGEHAATPRPRAGRPRLALVRTAPVAAGLALLAAAFFRDGASSTTTTLAGALLLAAGVPLALPVIARRAGERIARGATAPARMLAGRRLQYDPRSAVRPLYGIAALLVLSPVIAAWSTTVRELDPPVPPDPTAEAVEVRGALEHADADALLRDLPGAVAAPLTYTDTGSLRLGATCSQLARLLERPACAAEGDLLPEAEERIERLLGHVSFSVTLVRGEVTEPTSRDSLLVIAPRDPDFEPAVRAAALAQPAALTVTSETDRQLTEPALVAWIFGGVTLFGALVFLLLSVGLIDRSAAGRRGGRLLSAFGVTPRGIRGINAQEFLLGYAIVAGTGLAAGVVATAAWNAANPRLAFPLAFTALTALAAVALACVGLLGVRLTHRDASPAGDRPA</sequence>
<evidence type="ECO:0000259" key="7">
    <source>
        <dbReference type="Pfam" id="PF02687"/>
    </source>
</evidence>
<keyword evidence="5 6" id="KW-0472">Membrane</keyword>
<dbReference type="AlphaFoldDB" id="A0A1W7CWL9"/>
<reference evidence="8 9" key="1">
    <citation type="submission" date="2017-05" db="EMBL/GenBank/DDBJ databases">
        <title>Complete genome sequence of Streptomyces sp. SCSIO 03032 revealed the diverse biosynthetic pathways for its bioactive secondary metabolites.</title>
        <authorList>
            <person name="Ma L."/>
            <person name="Zhu Y."/>
            <person name="Zhang W."/>
            <person name="Zhang G."/>
            <person name="Tian X."/>
            <person name="Zhang S."/>
            <person name="Zhang C."/>
        </authorList>
    </citation>
    <scope>NUCLEOTIDE SEQUENCE [LARGE SCALE GENOMIC DNA]</scope>
    <source>
        <strain evidence="8 9">SCSIO 03032</strain>
    </source>
</reference>
<keyword evidence="4 6" id="KW-1133">Transmembrane helix</keyword>
<dbReference type="EMBL" id="CP021121">
    <property type="protein sequence ID" value="ARQ69224.1"/>
    <property type="molecule type" value="Genomic_DNA"/>
</dbReference>
<comment type="subcellular location">
    <subcellularLocation>
        <location evidence="1">Cell membrane</location>
        <topology evidence="1">Multi-pass membrane protein</topology>
    </subcellularLocation>
</comment>
<feature type="transmembrane region" description="Helical" evidence="6">
    <location>
        <begin position="665"/>
        <end position="690"/>
    </location>
</feature>
<proteinExistence type="predicted"/>
<dbReference type="Proteomes" id="UP000194218">
    <property type="component" value="Chromosome"/>
</dbReference>
<feature type="transmembrane region" description="Helical" evidence="6">
    <location>
        <begin position="286"/>
        <end position="307"/>
    </location>
</feature>
<dbReference type="Pfam" id="PF02687">
    <property type="entry name" value="FtsX"/>
    <property type="match status" value="1"/>
</dbReference>
<dbReference type="InterPro" id="IPR003838">
    <property type="entry name" value="ABC3_permease_C"/>
</dbReference>
<evidence type="ECO:0000256" key="4">
    <source>
        <dbReference type="ARBA" id="ARBA00022989"/>
    </source>
</evidence>
<name>A0A1W7CWL9_9ACTN</name>
<evidence type="ECO:0000256" key="5">
    <source>
        <dbReference type="ARBA" id="ARBA00023136"/>
    </source>
</evidence>
<organism evidence="8 9">
    <name type="scientific">Streptomyces marincola</name>
    <dbReference type="NCBI Taxonomy" id="2878388"/>
    <lineage>
        <taxon>Bacteria</taxon>
        <taxon>Bacillati</taxon>
        <taxon>Actinomycetota</taxon>
        <taxon>Actinomycetes</taxon>
        <taxon>Kitasatosporales</taxon>
        <taxon>Streptomycetaceae</taxon>
        <taxon>Streptomyces</taxon>
    </lineage>
</organism>
<accession>A0A1W7CWL9</accession>
<feature type="transmembrane region" description="Helical" evidence="6">
    <location>
        <begin position="581"/>
        <end position="605"/>
    </location>
</feature>
<evidence type="ECO:0000313" key="8">
    <source>
        <dbReference type="EMBL" id="ARQ69224.1"/>
    </source>
</evidence>
<evidence type="ECO:0000256" key="1">
    <source>
        <dbReference type="ARBA" id="ARBA00004651"/>
    </source>
</evidence>
<dbReference type="KEGG" id="smao:CAG99_10440"/>
<keyword evidence="3 6" id="KW-0812">Transmembrane</keyword>
<keyword evidence="9" id="KW-1185">Reference proteome</keyword>
<feature type="transmembrane region" description="Helical" evidence="6">
    <location>
        <begin position="195"/>
        <end position="219"/>
    </location>
</feature>
<feature type="transmembrane region" description="Helical" evidence="6">
    <location>
        <begin position="360"/>
        <end position="378"/>
    </location>
</feature>
<dbReference type="GO" id="GO:0005886">
    <property type="term" value="C:plasma membrane"/>
    <property type="evidence" value="ECO:0007669"/>
    <property type="project" value="UniProtKB-SubCell"/>
</dbReference>
<dbReference type="OrthoDB" id="3258069at2"/>
<feature type="transmembrane region" description="Helical" evidence="6">
    <location>
        <begin position="163"/>
        <end position="183"/>
    </location>
</feature>
<gene>
    <name evidence="8" type="ORF">CAG99_10440</name>
</gene>
<feature type="transmembrane region" description="Helical" evidence="6">
    <location>
        <begin position="636"/>
        <end position="659"/>
    </location>
</feature>
<keyword evidence="2" id="KW-1003">Cell membrane</keyword>
<evidence type="ECO:0000256" key="3">
    <source>
        <dbReference type="ARBA" id="ARBA00022692"/>
    </source>
</evidence>
<protein>
    <recommendedName>
        <fullName evidence="7">ABC3 transporter permease C-terminal domain-containing protein</fullName>
    </recommendedName>
</protein>
<feature type="domain" description="ABC3 transporter permease C-terminal" evidence="7">
    <location>
        <begin position="196"/>
        <end position="304"/>
    </location>
</feature>
<evidence type="ECO:0000313" key="9">
    <source>
        <dbReference type="Proteomes" id="UP000194218"/>
    </source>
</evidence>
<dbReference type="RefSeq" id="WP_086158895.1">
    <property type="nucleotide sequence ID" value="NZ_CP021121.1"/>
</dbReference>
<feature type="transmembrane region" description="Helical" evidence="6">
    <location>
        <begin position="408"/>
        <end position="428"/>
    </location>
</feature>
<feature type="transmembrane region" description="Helical" evidence="6">
    <location>
        <begin position="240"/>
        <end position="263"/>
    </location>
</feature>